<organism evidence="2">
    <name type="scientific">Culex pipiens</name>
    <name type="common">House mosquito</name>
    <dbReference type="NCBI Taxonomy" id="7175"/>
    <lineage>
        <taxon>Eukaryota</taxon>
        <taxon>Metazoa</taxon>
        <taxon>Ecdysozoa</taxon>
        <taxon>Arthropoda</taxon>
        <taxon>Hexapoda</taxon>
        <taxon>Insecta</taxon>
        <taxon>Pterygota</taxon>
        <taxon>Neoptera</taxon>
        <taxon>Endopterygota</taxon>
        <taxon>Diptera</taxon>
        <taxon>Nematocera</taxon>
        <taxon>Culicoidea</taxon>
        <taxon>Culicidae</taxon>
        <taxon>Culicinae</taxon>
        <taxon>Culicini</taxon>
        <taxon>Culex</taxon>
        <taxon>Culex</taxon>
    </lineage>
</organism>
<keyword evidence="1" id="KW-0812">Transmembrane</keyword>
<name>A0A8D8GLR2_CULPI</name>
<dbReference type="EMBL" id="HBUE01270388">
    <property type="protein sequence ID" value="CAG6563598.1"/>
    <property type="molecule type" value="Transcribed_RNA"/>
</dbReference>
<protein>
    <submittedName>
        <fullName evidence="2">(northern house mosquito) hypothetical protein</fullName>
    </submittedName>
</protein>
<accession>A0A8D8GLR2</accession>
<keyword evidence="1" id="KW-1133">Transmembrane helix</keyword>
<proteinExistence type="predicted"/>
<sequence>MCARSLFCTCACVVVGVSTAALLGRWFHRYYTATVCGDISGLIHNLAHKLHQFQALWQTFTCTFLPKCRQHARHTHSHSPIVLTFPNFCPVTLFLALSISAFFVAKSKLVMSSDSELVSNLIFFRVYEQRLKKNTSQNNCVVACTRVREGKKHTRSAVHWH</sequence>
<feature type="transmembrane region" description="Helical" evidence="1">
    <location>
        <begin position="85"/>
        <end position="105"/>
    </location>
</feature>
<dbReference type="EMBL" id="HBUE01165101">
    <property type="protein sequence ID" value="CAG6512145.1"/>
    <property type="molecule type" value="Transcribed_RNA"/>
</dbReference>
<evidence type="ECO:0000313" key="2">
    <source>
        <dbReference type="EMBL" id="CAG6512145.1"/>
    </source>
</evidence>
<evidence type="ECO:0000256" key="1">
    <source>
        <dbReference type="SAM" id="Phobius"/>
    </source>
</evidence>
<keyword evidence="1" id="KW-0472">Membrane</keyword>
<dbReference type="AlphaFoldDB" id="A0A8D8GLR2"/>
<reference evidence="2" key="1">
    <citation type="submission" date="2021-05" db="EMBL/GenBank/DDBJ databases">
        <authorList>
            <person name="Alioto T."/>
            <person name="Alioto T."/>
            <person name="Gomez Garrido J."/>
        </authorList>
    </citation>
    <scope>NUCLEOTIDE SEQUENCE</scope>
</reference>